<organism evidence="2 3">
    <name type="scientific">Evansella caseinilytica</name>
    <dbReference type="NCBI Taxonomy" id="1503961"/>
    <lineage>
        <taxon>Bacteria</taxon>
        <taxon>Bacillati</taxon>
        <taxon>Bacillota</taxon>
        <taxon>Bacilli</taxon>
        <taxon>Bacillales</taxon>
        <taxon>Bacillaceae</taxon>
        <taxon>Evansella</taxon>
    </lineage>
</organism>
<dbReference type="EMBL" id="FNPI01000004">
    <property type="protein sequence ID" value="SDY94397.1"/>
    <property type="molecule type" value="Genomic_DNA"/>
</dbReference>
<dbReference type="CDD" id="cd00165">
    <property type="entry name" value="S4"/>
    <property type="match status" value="1"/>
</dbReference>
<accession>A0A1H3NZT6</accession>
<keyword evidence="1" id="KW-0694">RNA-binding</keyword>
<reference evidence="3" key="1">
    <citation type="submission" date="2016-10" db="EMBL/GenBank/DDBJ databases">
        <authorList>
            <person name="Varghese N."/>
            <person name="Submissions S."/>
        </authorList>
    </citation>
    <scope>NUCLEOTIDE SEQUENCE [LARGE SCALE GENOMIC DNA]</scope>
    <source>
        <strain evidence="3">SP</strain>
    </source>
</reference>
<dbReference type="AlphaFoldDB" id="A0A1H3NZT6"/>
<keyword evidence="3" id="KW-1185">Reference proteome</keyword>
<sequence>MNEQSITWNLFLPAQSEEQLERYCHHCGKNAVFTNTGIKRHNANGKTIHQYAIYKCERNHTWNKKLASYKAREEKNKQEKELLPEKPPITSIKKINIDHLVREGVELLLIHIEGAEGSLRIDKVLAEHIPSWSRAEIVERIKNGQIVVDGANVSQVVLCARSRRLLFACNAVTFCSLNNPFIPKMMFTCNI</sequence>
<dbReference type="Proteomes" id="UP000198935">
    <property type="component" value="Unassembled WGS sequence"/>
</dbReference>
<dbReference type="PROSITE" id="PS50889">
    <property type="entry name" value="S4"/>
    <property type="match status" value="1"/>
</dbReference>
<protein>
    <recommendedName>
        <fullName evidence="4">RNA-binding S4 domain-containing protein</fullName>
    </recommendedName>
</protein>
<name>A0A1H3NZT6_9BACI</name>
<proteinExistence type="predicted"/>
<evidence type="ECO:0000313" key="2">
    <source>
        <dbReference type="EMBL" id="SDY94397.1"/>
    </source>
</evidence>
<dbReference type="SUPFAM" id="SSF55174">
    <property type="entry name" value="Alpha-L RNA-binding motif"/>
    <property type="match status" value="2"/>
</dbReference>
<evidence type="ECO:0000313" key="3">
    <source>
        <dbReference type="Proteomes" id="UP000198935"/>
    </source>
</evidence>
<dbReference type="InterPro" id="IPR036986">
    <property type="entry name" value="S4_RNA-bd_sf"/>
</dbReference>
<evidence type="ECO:0000256" key="1">
    <source>
        <dbReference type="PROSITE-ProRule" id="PRU00182"/>
    </source>
</evidence>
<gene>
    <name evidence="2" type="ORF">SAMN05421736_104276</name>
</gene>
<dbReference type="GO" id="GO:0003723">
    <property type="term" value="F:RNA binding"/>
    <property type="evidence" value="ECO:0007669"/>
    <property type="project" value="UniProtKB-KW"/>
</dbReference>
<dbReference type="Gene3D" id="3.10.290.10">
    <property type="entry name" value="RNA-binding S4 domain"/>
    <property type="match status" value="1"/>
</dbReference>
<evidence type="ECO:0008006" key="4">
    <source>
        <dbReference type="Google" id="ProtNLM"/>
    </source>
</evidence>
<dbReference type="OrthoDB" id="9810886at2"/>